<keyword evidence="10" id="KW-1185">Reference proteome</keyword>
<dbReference type="PROSITE" id="PS00105">
    <property type="entry name" value="AA_TRANSFER_CLASS_1"/>
    <property type="match status" value="1"/>
</dbReference>
<evidence type="ECO:0000256" key="2">
    <source>
        <dbReference type="ARBA" id="ARBA00007441"/>
    </source>
</evidence>
<evidence type="ECO:0000313" key="10">
    <source>
        <dbReference type="Proteomes" id="UP000659172"/>
    </source>
</evidence>
<dbReference type="InterPro" id="IPR004839">
    <property type="entry name" value="Aminotransferase_I/II_large"/>
</dbReference>
<name>A0ABX2Q9V5_9HYPH</name>
<protein>
    <recommendedName>
        <fullName evidence="7">Aminotransferase</fullName>
        <ecNumber evidence="7">2.6.1.-</ecNumber>
    </recommendedName>
</protein>
<gene>
    <name evidence="9" type="ORF">HV823_01595</name>
</gene>
<dbReference type="GO" id="GO:0008483">
    <property type="term" value="F:transaminase activity"/>
    <property type="evidence" value="ECO:0007669"/>
    <property type="project" value="UniProtKB-KW"/>
</dbReference>
<keyword evidence="4 7" id="KW-0808">Transferase</keyword>
<dbReference type="InterPro" id="IPR050596">
    <property type="entry name" value="AspAT/PAT-like"/>
</dbReference>
<reference evidence="9 10" key="1">
    <citation type="submission" date="2020-06" db="EMBL/GenBank/DDBJ databases">
        <title>Rhizobium sp.nov. isolated from the tomato plant.</title>
        <authorList>
            <person name="Thin K.K."/>
            <person name="Zhang X."/>
            <person name="He S."/>
        </authorList>
    </citation>
    <scope>NUCLEOTIDE SEQUENCE [LARGE SCALE GENOMIC DNA]</scope>
    <source>
        <strain evidence="9 10">DBTS2</strain>
    </source>
</reference>
<evidence type="ECO:0000256" key="1">
    <source>
        <dbReference type="ARBA" id="ARBA00001933"/>
    </source>
</evidence>
<dbReference type="RefSeq" id="WP_176947993.1">
    <property type="nucleotide sequence ID" value="NZ_JABXYK010000001.1"/>
</dbReference>
<evidence type="ECO:0000259" key="8">
    <source>
        <dbReference type="Pfam" id="PF00155"/>
    </source>
</evidence>
<evidence type="ECO:0000256" key="5">
    <source>
        <dbReference type="ARBA" id="ARBA00022898"/>
    </source>
</evidence>
<dbReference type="Pfam" id="PF00155">
    <property type="entry name" value="Aminotran_1_2"/>
    <property type="match status" value="1"/>
</dbReference>
<organism evidence="9 10">
    <name type="scientific">Mycoplana rhizolycopersici</name>
    <dbReference type="NCBI Taxonomy" id="2746702"/>
    <lineage>
        <taxon>Bacteria</taxon>
        <taxon>Pseudomonadati</taxon>
        <taxon>Pseudomonadota</taxon>
        <taxon>Alphaproteobacteria</taxon>
        <taxon>Hyphomicrobiales</taxon>
        <taxon>Rhizobiaceae</taxon>
        <taxon>Mycoplana</taxon>
    </lineage>
</organism>
<evidence type="ECO:0000256" key="4">
    <source>
        <dbReference type="ARBA" id="ARBA00022679"/>
    </source>
</evidence>
<keyword evidence="3 7" id="KW-0032">Aminotransferase</keyword>
<dbReference type="InterPro" id="IPR015424">
    <property type="entry name" value="PyrdxlP-dep_Trfase"/>
</dbReference>
<evidence type="ECO:0000256" key="7">
    <source>
        <dbReference type="RuleBase" id="RU000481"/>
    </source>
</evidence>
<comment type="caution">
    <text evidence="9">The sequence shown here is derived from an EMBL/GenBank/DDBJ whole genome shotgun (WGS) entry which is preliminary data.</text>
</comment>
<dbReference type="PANTHER" id="PTHR46383:SF1">
    <property type="entry name" value="ASPARTATE AMINOTRANSFERASE"/>
    <property type="match status" value="1"/>
</dbReference>
<comment type="catalytic activity">
    <reaction evidence="6">
        <text>L-aspartate + 2-oxoglutarate = oxaloacetate + L-glutamate</text>
        <dbReference type="Rhea" id="RHEA:21824"/>
        <dbReference type="ChEBI" id="CHEBI:16452"/>
        <dbReference type="ChEBI" id="CHEBI:16810"/>
        <dbReference type="ChEBI" id="CHEBI:29985"/>
        <dbReference type="ChEBI" id="CHEBI:29991"/>
        <dbReference type="EC" id="2.6.1.1"/>
    </reaction>
</comment>
<dbReference type="PANTHER" id="PTHR46383">
    <property type="entry name" value="ASPARTATE AMINOTRANSFERASE"/>
    <property type="match status" value="1"/>
</dbReference>
<dbReference type="InterPro" id="IPR004838">
    <property type="entry name" value="NHTrfase_class1_PyrdxlP-BS"/>
</dbReference>
<proteinExistence type="inferred from homology"/>
<dbReference type="EMBL" id="JABXYK010000001">
    <property type="protein sequence ID" value="NVP53938.1"/>
    <property type="molecule type" value="Genomic_DNA"/>
</dbReference>
<comment type="cofactor">
    <cofactor evidence="1 7">
        <name>pyridoxal 5'-phosphate</name>
        <dbReference type="ChEBI" id="CHEBI:597326"/>
    </cofactor>
</comment>
<dbReference type="InterPro" id="IPR015421">
    <property type="entry name" value="PyrdxlP-dep_Trfase_major"/>
</dbReference>
<dbReference type="Gene3D" id="3.90.1150.10">
    <property type="entry name" value="Aspartate Aminotransferase, domain 1"/>
    <property type="match status" value="1"/>
</dbReference>
<sequence>MTIATKIEEAGFKPASRIASIGVSKILQIGARAAAMKRDGLPVIILGAGEPDFDTPDNVKHAAKAAIDRGETKYTALDGTPELKKAIAAKFLRENGVDYALDEVTVGTGAKQILFNAFMASINPGDEVIIPTPYWTSYSDIVEICGGMPVLIPCDAAAGFRLKAEQLERAITEKTRWVLLNSPSNPSGAAYGEADYRPLLDVLLRHPHVWLMVDDMYEHIVYDGFRFVTPVALEPKLKSRALTINGVSKAYAMTGWRIGYAGGPKALIKAMAVIQSQATSCPSSVSQAASVEALNGPQDFLKERQESFKRRRDLVVAALNAIPGIECRTPEGAFYTFAGCGGLMGRQTPAGKTIETDADFTDYLLEVAHVAVVPGSAFGLSPYFRISYATSEAELKEALKRIAEACAKLA</sequence>
<dbReference type="Gene3D" id="3.40.640.10">
    <property type="entry name" value="Type I PLP-dependent aspartate aminotransferase-like (Major domain)"/>
    <property type="match status" value="1"/>
</dbReference>
<dbReference type="CDD" id="cd00609">
    <property type="entry name" value="AAT_like"/>
    <property type="match status" value="1"/>
</dbReference>
<evidence type="ECO:0000256" key="6">
    <source>
        <dbReference type="ARBA" id="ARBA00049185"/>
    </source>
</evidence>
<accession>A0ABX2Q9V5</accession>
<evidence type="ECO:0000313" key="9">
    <source>
        <dbReference type="EMBL" id="NVP53938.1"/>
    </source>
</evidence>
<feature type="domain" description="Aminotransferase class I/classII large" evidence="8">
    <location>
        <begin position="43"/>
        <end position="402"/>
    </location>
</feature>
<dbReference type="SUPFAM" id="SSF53383">
    <property type="entry name" value="PLP-dependent transferases"/>
    <property type="match status" value="1"/>
</dbReference>
<comment type="similarity">
    <text evidence="2 7">Belongs to the class-I pyridoxal-phosphate-dependent aminotransferase family.</text>
</comment>
<dbReference type="Proteomes" id="UP000659172">
    <property type="component" value="Unassembled WGS sequence"/>
</dbReference>
<keyword evidence="5" id="KW-0663">Pyridoxal phosphate</keyword>
<evidence type="ECO:0000256" key="3">
    <source>
        <dbReference type="ARBA" id="ARBA00022576"/>
    </source>
</evidence>
<dbReference type="InterPro" id="IPR015422">
    <property type="entry name" value="PyrdxlP-dep_Trfase_small"/>
</dbReference>
<dbReference type="EC" id="2.6.1.-" evidence="7"/>